<feature type="non-terminal residue" evidence="2">
    <location>
        <position position="1"/>
    </location>
</feature>
<evidence type="ECO:0000313" key="3">
    <source>
        <dbReference type="Proteomes" id="UP000694251"/>
    </source>
</evidence>
<accession>A0A8T1YSH8</accession>
<dbReference type="AlphaFoldDB" id="A0A8T1YSH8"/>
<protein>
    <submittedName>
        <fullName evidence="2">Uncharacterized protein</fullName>
    </submittedName>
</protein>
<organism evidence="2 3">
    <name type="scientific">Arabidopsis suecica</name>
    <name type="common">Swedish thale-cress</name>
    <name type="synonym">Cardaminopsis suecica</name>
    <dbReference type="NCBI Taxonomy" id="45249"/>
    <lineage>
        <taxon>Eukaryota</taxon>
        <taxon>Viridiplantae</taxon>
        <taxon>Streptophyta</taxon>
        <taxon>Embryophyta</taxon>
        <taxon>Tracheophyta</taxon>
        <taxon>Spermatophyta</taxon>
        <taxon>Magnoliopsida</taxon>
        <taxon>eudicotyledons</taxon>
        <taxon>Gunneridae</taxon>
        <taxon>Pentapetalae</taxon>
        <taxon>rosids</taxon>
        <taxon>malvids</taxon>
        <taxon>Brassicales</taxon>
        <taxon>Brassicaceae</taxon>
        <taxon>Camelineae</taxon>
        <taxon>Arabidopsis</taxon>
    </lineage>
</organism>
<evidence type="ECO:0000256" key="1">
    <source>
        <dbReference type="SAM" id="SignalP"/>
    </source>
</evidence>
<feature type="non-terminal residue" evidence="2">
    <location>
        <position position="66"/>
    </location>
</feature>
<keyword evidence="1" id="KW-0732">Signal</keyword>
<feature type="signal peptide" evidence="1">
    <location>
        <begin position="1"/>
        <end position="21"/>
    </location>
</feature>
<proteinExistence type="predicted"/>
<dbReference type="Proteomes" id="UP000694251">
    <property type="component" value="Chromosome 12"/>
</dbReference>
<gene>
    <name evidence="2" type="ORF">ISN44_As12g038870</name>
</gene>
<dbReference type="EMBL" id="JAEFBJ010000012">
    <property type="protein sequence ID" value="KAG7548725.1"/>
    <property type="molecule type" value="Genomic_DNA"/>
</dbReference>
<evidence type="ECO:0000313" key="2">
    <source>
        <dbReference type="EMBL" id="KAG7548725.1"/>
    </source>
</evidence>
<comment type="caution">
    <text evidence="2">The sequence shown here is derived from an EMBL/GenBank/DDBJ whole genome shotgun (WGS) entry which is preliminary data.</text>
</comment>
<name>A0A8T1YSH8_ARASU</name>
<keyword evidence="3" id="KW-1185">Reference proteome</keyword>
<sequence>HQNHFLCIHFTILLHLNKCHTFLVPKRYDFIKCKYQLKSSLAKSLVHLKTWKTHVPTRHMNSNEDK</sequence>
<reference evidence="2 3" key="1">
    <citation type="submission" date="2020-12" db="EMBL/GenBank/DDBJ databases">
        <title>Concerted genomic and epigenomic changes stabilize Arabidopsis allopolyploids.</title>
        <authorList>
            <person name="Chen Z."/>
        </authorList>
    </citation>
    <scope>NUCLEOTIDE SEQUENCE [LARGE SCALE GENOMIC DNA]</scope>
    <source>
        <strain evidence="2">As9502</strain>
        <tissue evidence="2">Leaf</tissue>
    </source>
</reference>
<feature type="chain" id="PRO_5035839286" evidence="1">
    <location>
        <begin position="22"/>
        <end position="66"/>
    </location>
</feature>